<dbReference type="GO" id="GO:0004170">
    <property type="term" value="F:dUTP diphosphatase activity"/>
    <property type="evidence" value="ECO:0007669"/>
    <property type="project" value="UniProtKB-UniRule"/>
</dbReference>
<dbReference type="GO" id="GO:0000287">
    <property type="term" value="F:magnesium ion binding"/>
    <property type="evidence" value="ECO:0007669"/>
    <property type="project" value="UniProtKB-UniRule"/>
</dbReference>
<feature type="binding site" evidence="7">
    <location>
        <begin position="86"/>
        <end position="88"/>
    </location>
    <ligand>
        <name>substrate</name>
    </ligand>
</feature>
<evidence type="ECO:0000256" key="4">
    <source>
        <dbReference type="ARBA" id="ARBA00022842"/>
    </source>
</evidence>
<dbReference type="InterPro" id="IPR008181">
    <property type="entry name" value="dUTPase"/>
</dbReference>
<feature type="binding site" evidence="7">
    <location>
        <position position="82"/>
    </location>
    <ligand>
        <name>substrate</name>
    </ligand>
</feature>
<name>A0A258HE08_9CAUL</name>
<comment type="caution">
    <text evidence="7">Lacks conserved residue(s) required for the propagation of feature annotation.</text>
</comment>
<comment type="cofactor">
    <cofactor evidence="7">
        <name>Mg(2+)</name>
        <dbReference type="ChEBI" id="CHEBI:18420"/>
    </cofactor>
</comment>
<gene>
    <name evidence="7" type="primary">dut</name>
    <name evidence="9" type="ORF">B7Y86_15985</name>
</gene>
<proteinExistence type="inferred from homology"/>
<dbReference type="Proteomes" id="UP000216147">
    <property type="component" value="Unassembled WGS sequence"/>
</dbReference>
<organism evidence="9 10">
    <name type="scientific">Brevundimonas subvibrioides</name>
    <dbReference type="NCBI Taxonomy" id="74313"/>
    <lineage>
        <taxon>Bacteria</taxon>
        <taxon>Pseudomonadati</taxon>
        <taxon>Pseudomonadota</taxon>
        <taxon>Alphaproteobacteria</taxon>
        <taxon>Caulobacterales</taxon>
        <taxon>Caulobacteraceae</taxon>
        <taxon>Brevundimonas</taxon>
    </lineage>
</organism>
<evidence type="ECO:0000256" key="7">
    <source>
        <dbReference type="HAMAP-Rule" id="MF_00116"/>
    </source>
</evidence>
<dbReference type="HAMAP" id="MF_00116">
    <property type="entry name" value="dUTPase_bact"/>
    <property type="match status" value="1"/>
</dbReference>
<dbReference type="SUPFAM" id="SSF51283">
    <property type="entry name" value="dUTPase-like"/>
    <property type="match status" value="1"/>
</dbReference>
<evidence type="ECO:0000259" key="8">
    <source>
        <dbReference type="Pfam" id="PF00692"/>
    </source>
</evidence>
<dbReference type="FunFam" id="2.70.40.10:FF:000002">
    <property type="entry name" value="dUTP diphosphatase"/>
    <property type="match status" value="1"/>
</dbReference>
<dbReference type="GO" id="GO:0046081">
    <property type="term" value="P:dUTP catabolic process"/>
    <property type="evidence" value="ECO:0007669"/>
    <property type="project" value="InterPro"/>
</dbReference>
<dbReference type="AlphaFoldDB" id="A0A258HE08"/>
<dbReference type="EMBL" id="NCEQ01000026">
    <property type="protein sequence ID" value="OYX54578.1"/>
    <property type="molecule type" value="Genomic_DNA"/>
</dbReference>
<comment type="pathway">
    <text evidence="7">Pyrimidine metabolism; dUMP biosynthesis; dUMP from dCTP (dUTP route): step 2/2.</text>
</comment>
<dbReference type="CDD" id="cd07557">
    <property type="entry name" value="trimeric_dUTPase"/>
    <property type="match status" value="1"/>
</dbReference>
<dbReference type="GO" id="GO:0006226">
    <property type="term" value="P:dUMP biosynthetic process"/>
    <property type="evidence" value="ECO:0007669"/>
    <property type="project" value="UniProtKB-UniRule"/>
</dbReference>
<evidence type="ECO:0000313" key="9">
    <source>
        <dbReference type="EMBL" id="OYX54578.1"/>
    </source>
</evidence>
<evidence type="ECO:0000256" key="5">
    <source>
        <dbReference type="ARBA" id="ARBA00023080"/>
    </source>
</evidence>
<keyword evidence="5 7" id="KW-0546">Nucleotide metabolism</keyword>
<dbReference type="UniPathway" id="UPA00610">
    <property type="reaction ID" value="UER00666"/>
</dbReference>
<dbReference type="PANTHER" id="PTHR11241:SF0">
    <property type="entry name" value="DEOXYURIDINE 5'-TRIPHOSPHATE NUCLEOTIDOHYDROLASE"/>
    <property type="match status" value="1"/>
</dbReference>
<comment type="catalytic activity">
    <reaction evidence="6 7">
        <text>dUTP + H2O = dUMP + diphosphate + H(+)</text>
        <dbReference type="Rhea" id="RHEA:10248"/>
        <dbReference type="ChEBI" id="CHEBI:15377"/>
        <dbReference type="ChEBI" id="CHEBI:15378"/>
        <dbReference type="ChEBI" id="CHEBI:33019"/>
        <dbReference type="ChEBI" id="CHEBI:61555"/>
        <dbReference type="ChEBI" id="CHEBI:246422"/>
        <dbReference type="EC" id="3.6.1.23"/>
    </reaction>
</comment>
<evidence type="ECO:0000313" key="10">
    <source>
        <dbReference type="Proteomes" id="UP000216147"/>
    </source>
</evidence>
<dbReference type="NCBIfam" id="TIGR00576">
    <property type="entry name" value="dut"/>
    <property type="match status" value="1"/>
</dbReference>
<dbReference type="Gene3D" id="2.70.40.10">
    <property type="match status" value="1"/>
</dbReference>
<evidence type="ECO:0000256" key="1">
    <source>
        <dbReference type="ARBA" id="ARBA00006581"/>
    </source>
</evidence>
<protein>
    <recommendedName>
        <fullName evidence="7">Deoxyuridine 5'-triphosphate nucleotidohydrolase</fullName>
        <shortName evidence="7">dUTPase</shortName>
        <ecNumber evidence="7">3.6.1.23</ecNumber>
    </recommendedName>
    <alternativeName>
        <fullName evidence="7">dUTP pyrophosphatase</fullName>
    </alternativeName>
</protein>
<dbReference type="InterPro" id="IPR036157">
    <property type="entry name" value="dUTPase-like_sf"/>
</dbReference>
<accession>A0A258HE08</accession>
<dbReference type="EC" id="3.6.1.23" evidence="7"/>
<dbReference type="Pfam" id="PF00692">
    <property type="entry name" value="dUTPase"/>
    <property type="match status" value="1"/>
</dbReference>
<dbReference type="PANTHER" id="PTHR11241">
    <property type="entry name" value="DEOXYURIDINE 5'-TRIPHOSPHATE NUCLEOTIDOHYDROLASE"/>
    <property type="match status" value="1"/>
</dbReference>
<feature type="binding site" evidence="7">
    <location>
        <begin position="69"/>
        <end position="71"/>
    </location>
    <ligand>
        <name>substrate</name>
    </ligand>
</feature>
<dbReference type="NCBIfam" id="NF001862">
    <property type="entry name" value="PRK00601.1"/>
    <property type="match status" value="1"/>
</dbReference>
<keyword evidence="4 7" id="KW-0460">Magnesium</keyword>
<keyword evidence="3 7" id="KW-0378">Hydrolase</keyword>
<evidence type="ECO:0000256" key="6">
    <source>
        <dbReference type="ARBA" id="ARBA00047686"/>
    </source>
</evidence>
<keyword evidence="2 7" id="KW-0479">Metal-binding</keyword>
<comment type="caution">
    <text evidence="9">The sequence shown here is derived from an EMBL/GenBank/DDBJ whole genome shotgun (WGS) entry which is preliminary data.</text>
</comment>
<evidence type="ECO:0000256" key="3">
    <source>
        <dbReference type="ARBA" id="ARBA00022801"/>
    </source>
</evidence>
<feature type="domain" description="dUTPase-like" evidence="8">
    <location>
        <begin position="17"/>
        <end position="148"/>
    </location>
</feature>
<reference evidence="9 10" key="1">
    <citation type="submission" date="2017-03" db="EMBL/GenBank/DDBJ databases">
        <title>Lifting the veil on microbial sulfur biogeochemistry in mining wastewaters.</title>
        <authorList>
            <person name="Kantor R.S."/>
            <person name="Colenbrander Nelson T."/>
            <person name="Marshall S."/>
            <person name="Bennett D."/>
            <person name="Apte S."/>
            <person name="Camacho D."/>
            <person name="Thomas B.C."/>
            <person name="Warren L.A."/>
            <person name="Banfield J.F."/>
        </authorList>
    </citation>
    <scope>NUCLEOTIDE SEQUENCE [LARGE SCALE GENOMIC DNA]</scope>
    <source>
        <strain evidence="9">32-68-21</strain>
    </source>
</reference>
<evidence type="ECO:0000256" key="2">
    <source>
        <dbReference type="ARBA" id="ARBA00022723"/>
    </source>
</evidence>
<comment type="function">
    <text evidence="7">This enzyme is involved in nucleotide metabolism: it produces dUMP, the immediate precursor of thymidine nucleotides and it decreases the intracellular concentration of dUTP so that uracil cannot be incorporated into DNA.</text>
</comment>
<dbReference type="InterPro" id="IPR029054">
    <property type="entry name" value="dUTPase-like"/>
</dbReference>
<dbReference type="InterPro" id="IPR033704">
    <property type="entry name" value="dUTPase_trimeric"/>
</dbReference>
<sequence length="149" mass="15595">MSTLRILRLPHAEGLALPAYETAGSAGMDLRAAVPEDAPMTLEPGARALVPTGLKIALEQGWEAQIRPRSGLALKHGISAPNTPGTIDSDYRGEVGVILINLGQEPFVIKRGERIAQMVIAAVAQATVVEVETLDDTVRGSGGFGSTGR</sequence>
<comment type="similarity">
    <text evidence="1 7">Belongs to the dUTPase family.</text>
</comment>